<proteinExistence type="predicted"/>
<dbReference type="PANTHER" id="PTHR36342">
    <property type="entry name" value="PTB DOMAIN ENGULFMENT ADAPTER"/>
    <property type="match status" value="1"/>
</dbReference>
<comment type="caution">
    <text evidence="2">The sequence shown here is derived from an EMBL/GenBank/DDBJ whole genome shotgun (WGS) entry which is preliminary data.</text>
</comment>
<gene>
    <name evidence="2" type="ORF">DVH24_032431</name>
</gene>
<feature type="compositionally biased region" description="Polar residues" evidence="1">
    <location>
        <begin position="189"/>
        <end position="199"/>
    </location>
</feature>
<feature type="compositionally biased region" description="Basic and acidic residues" evidence="1">
    <location>
        <begin position="260"/>
        <end position="271"/>
    </location>
</feature>
<evidence type="ECO:0000313" key="2">
    <source>
        <dbReference type="EMBL" id="RXH90074.1"/>
    </source>
</evidence>
<feature type="region of interest" description="Disordered" evidence="1">
    <location>
        <begin position="165"/>
        <end position="272"/>
    </location>
</feature>
<dbReference type="Proteomes" id="UP000290289">
    <property type="component" value="Chromosome 9"/>
</dbReference>
<organism evidence="2 3">
    <name type="scientific">Malus domestica</name>
    <name type="common">Apple</name>
    <name type="synonym">Pyrus malus</name>
    <dbReference type="NCBI Taxonomy" id="3750"/>
    <lineage>
        <taxon>Eukaryota</taxon>
        <taxon>Viridiplantae</taxon>
        <taxon>Streptophyta</taxon>
        <taxon>Embryophyta</taxon>
        <taxon>Tracheophyta</taxon>
        <taxon>Spermatophyta</taxon>
        <taxon>Magnoliopsida</taxon>
        <taxon>eudicotyledons</taxon>
        <taxon>Gunneridae</taxon>
        <taxon>Pentapetalae</taxon>
        <taxon>rosids</taxon>
        <taxon>fabids</taxon>
        <taxon>Rosales</taxon>
        <taxon>Rosaceae</taxon>
        <taxon>Amygdaloideae</taxon>
        <taxon>Maleae</taxon>
        <taxon>Malus</taxon>
    </lineage>
</organism>
<keyword evidence="3" id="KW-1185">Reference proteome</keyword>
<name>A0A498J7A8_MALDO</name>
<dbReference type="PANTHER" id="PTHR36342:SF1">
    <property type="entry name" value="PTB DOMAIN ENGULFMENT ADAPTER"/>
    <property type="match status" value="1"/>
</dbReference>
<protein>
    <submittedName>
        <fullName evidence="2">Uncharacterized protein</fullName>
    </submittedName>
</protein>
<evidence type="ECO:0000313" key="3">
    <source>
        <dbReference type="Proteomes" id="UP000290289"/>
    </source>
</evidence>
<accession>A0A498J7A8</accession>
<dbReference type="EMBL" id="RDQH01000335">
    <property type="protein sequence ID" value="RXH90074.1"/>
    <property type="molecule type" value="Genomic_DNA"/>
</dbReference>
<evidence type="ECO:0000256" key="1">
    <source>
        <dbReference type="SAM" id="MobiDB-lite"/>
    </source>
</evidence>
<reference evidence="2 3" key="1">
    <citation type="submission" date="2018-10" db="EMBL/GenBank/DDBJ databases">
        <title>A high-quality apple genome assembly.</title>
        <authorList>
            <person name="Hu J."/>
        </authorList>
    </citation>
    <scope>NUCLEOTIDE SEQUENCE [LARGE SCALE GENOMIC DNA]</scope>
    <source>
        <strain evidence="3">cv. HFTH1</strain>
        <tissue evidence="2">Young leaf</tissue>
    </source>
</reference>
<sequence>MASLLTKPTVTRGRDEVYVAAVPLRATKGPAQLLTSAAYSLNLWNLQHFMVIINPSPPPPDCQAIVFDFQPKDPENIYAALAVLSGKAIPGVVLMRKLSKLPRRKCWYVGSPKGSGAIDMALEFNKQWETKLRVGHHDCRNYTNVEDSIDVADESNWTRIRKLSEKAEQDGEAEDDEPNNWGAEPPLPTSQNPNFSTLTPAHWASWHPHQYVTPSTPQTGSGRKQLTGHEEADRVDRPQASAGSDSEGNLMMVGSDTDSGSDRTAGKEQRTMMKPKRIREKIEIRDLGNWVSIIGERMNMCSLNTPYHNNPNPLTNTSTNRFSEFSAVEIEVSEILLHMTNLISASNQKMVRDHRHHQTAKVGVKKLDRVDLDNVPDLNMPIT</sequence>
<feature type="compositionally biased region" description="Polar residues" evidence="1">
    <location>
        <begin position="212"/>
        <end position="224"/>
    </location>
</feature>
<dbReference type="AlphaFoldDB" id="A0A498J7A8"/>
<feature type="compositionally biased region" description="Basic and acidic residues" evidence="1">
    <location>
        <begin position="227"/>
        <end position="237"/>
    </location>
</feature>